<feature type="compositionally biased region" description="Low complexity" evidence="1">
    <location>
        <begin position="94"/>
        <end position="113"/>
    </location>
</feature>
<sequence length="136" mass="13293">MASLPGGGELPQRRVPSSVSPQAAARPRPNSSEGIPTGARAYLTHGARVAGRLPLAGGVVVEPGGLGFTVLVSSAPLLRVGGSVPAPASTEPHVAAPSAAVAPASQSSVPGPVGRRSPSEGIPTGAVRFSPRSAPT</sequence>
<dbReference type="Proteomes" id="UP001066276">
    <property type="component" value="Chromosome 6"/>
</dbReference>
<evidence type="ECO:0000313" key="3">
    <source>
        <dbReference type="Proteomes" id="UP001066276"/>
    </source>
</evidence>
<feature type="region of interest" description="Disordered" evidence="1">
    <location>
        <begin position="83"/>
        <end position="136"/>
    </location>
</feature>
<evidence type="ECO:0000256" key="1">
    <source>
        <dbReference type="SAM" id="MobiDB-lite"/>
    </source>
</evidence>
<name>A0AAV7QHG8_PLEWA</name>
<comment type="caution">
    <text evidence="2">The sequence shown here is derived from an EMBL/GenBank/DDBJ whole genome shotgun (WGS) entry which is preliminary data.</text>
</comment>
<protein>
    <submittedName>
        <fullName evidence="2">Uncharacterized protein</fullName>
    </submittedName>
</protein>
<dbReference type="AlphaFoldDB" id="A0AAV7QHG8"/>
<accession>A0AAV7QHG8</accession>
<gene>
    <name evidence="2" type="ORF">NDU88_004961</name>
</gene>
<organism evidence="2 3">
    <name type="scientific">Pleurodeles waltl</name>
    <name type="common">Iberian ribbed newt</name>
    <dbReference type="NCBI Taxonomy" id="8319"/>
    <lineage>
        <taxon>Eukaryota</taxon>
        <taxon>Metazoa</taxon>
        <taxon>Chordata</taxon>
        <taxon>Craniata</taxon>
        <taxon>Vertebrata</taxon>
        <taxon>Euteleostomi</taxon>
        <taxon>Amphibia</taxon>
        <taxon>Batrachia</taxon>
        <taxon>Caudata</taxon>
        <taxon>Salamandroidea</taxon>
        <taxon>Salamandridae</taxon>
        <taxon>Pleurodelinae</taxon>
        <taxon>Pleurodeles</taxon>
    </lineage>
</organism>
<keyword evidence="3" id="KW-1185">Reference proteome</keyword>
<reference evidence="2" key="1">
    <citation type="journal article" date="2022" name="bioRxiv">
        <title>Sequencing and chromosome-scale assembly of the giantPleurodeles waltlgenome.</title>
        <authorList>
            <person name="Brown T."/>
            <person name="Elewa A."/>
            <person name="Iarovenko S."/>
            <person name="Subramanian E."/>
            <person name="Araus A.J."/>
            <person name="Petzold A."/>
            <person name="Susuki M."/>
            <person name="Suzuki K.-i.T."/>
            <person name="Hayashi T."/>
            <person name="Toyoda A."/>
            <person name="Oliveira C."/>
            <person name="Osipova E."/>
            <person name="Leigh N.D."/>
            <person name="Simon A."/>
            <person name="Yun M.H."/>
        </authorList>
    </citation>
    <scope>NUCLEOTIDE SEQUENCE</scope>
    <source>
        <strain evidence="2">20211129_DDA</strain>
        <tissue evidence="2">Liver</tissue>
    </source>
</reference>
<dbReference type="EMBL" id="JANPWB010000010">
    <property type="protein sequence ID" value="KAJ1138580.1"/>
    <property type="molecule type" value="Genomic_DNA"/>
</dbReference>
<feature type="region of interest" description="Disordered" evidence="1">
    <location>
        <begin position="1"/>
        <end position="39"/>
    </location>
</feature>
<proteinExistence type="predicted"/>
<evidence type="ECO:0000313" key="2">
    <source>
        <dbReference type="EMBL" id="KAJ1138580.1"/>
    </source>
</evidence>